<comment type="caution">
    <text evidence="2">The sequence shown here is derived from an EMBL/GenBank/DDBJ whole genome shotgun (WGS) entry which is preliminary data.</text>
</comment>
<sequence>MAESATPKTSYSNDPALYIYTSLTAGSSHIVTATSRMETILKANRIPFKAIDLATDEKARMLWGRRAGKDASGRQRKIPGLVQMGLVLGDLVEVEDWNEYGELKQHVKIVNAPGSLVLKPALQQPASAPVKGTPAPAAKENVKPEPKVTGKTDNGEAQSPASVEPTPISLALRQVGQEAAQKAKENNKSTKPVKTLSGAGKAALVKEEKKPLEDSVKEGEKDYSEAVPKETELKATGGGPEETKEDEEKPLESSVQEGEKESSETVSKESELKAPEEAKEDEKKTPEEVPEETEQKSLEEAPKVTEQKTVKAILPPISIAAPTANMLPAKKLTNIENTDSFQSPSSTAWKSVAGIGHKPQKSIDRLDSIQSPTTSAFKPIDMFPTIMLQKDSSVSEAPPAEIEKVEDACRIPEEDET</sequence>
<accession>A0AAD9WCJ6</accession>
<organism evidence="2 3">
    <name type="scientific">Diplocarpon rosae</name>
    <dbReference type="NCBI Taxonomy" id="946125"/>
    <lineage>
        <taxon>Eukaryota</taxon>
        <taxon>Fungi</taxon>
        <taxon>Dikarya</taxon>
        <taxon>Ascomycota</taxon>
        <taxon>Pezizomycotina</taxon>
        <taxon>Leotiomycetes</taxon>
        <taxon>Helotiales</taxon>
        <taxon>Drepanopezizaceae</taxon>
        <taxon>Diplocarpon</taxon>
    </lineage>
</organism>
<dbReference type="EMBL" id="JAUBYV010000010">
    <property type="protein sequence ID" value="KAK2624451.1"/>
    <property type="molecule type" value="Genomic_DNA"/>
</dbReference>
<dbReference type="InterPro" id="IPR036249">
    <property type="entry name" value="Thioredoxin-like_sf"/>
</dbReference>
<dbReference type="Pfam" id="PF04908">
    <property type="entry name" value="SH3BGR"/>
    <property type="match status" value="1"/>
</dbReference>
<feature type="compositionally biased region" description="Basic and acidic residues" evidence="1">
    <location>
        <begin position="246"/>
        <end position="307"/>
    </location>
</feature>
<dbReference type="Proteomes" id="UP001285354">
    <property type="component" value="Unassembled WGS sequence"/>
</dbReference>
<dbReference type="InterPro" id="IPR006993">
    <property type="entry name" value="Glut_rich_SH3-bd"/>
</dbReference>
<name>A0AAD9WCJ6_9HELO</name>
<feature type="compositionally biased region" description="Basic and acidic residues" evidence="1">
    <location>
        <begin position="401"/>
        <end position="417"/>
    </location>
</feature>
<evidence type="ECO:0008006" key="4">
    <source>
        <dbReference type="Google" id="ProtNLM"/>
    </source>
</evidence>
<evidence type="ECO:0000256" key="1">
    <source>
        <dbReference type="SAM" id="MobiDB-lite"/>
    </source>
</evidence>
<evidence type="ECO:0000313" key="3">
    <source>
        <dbReference type="Proteomes" id="UP001285354"/>
    </source>
</evidence>
<feature type="region of interest" description="Disordered" evidence="1">
    <location>
        <begin position="126"/>
        <end position="307"/>
    </location>
</feature>
<gene>
    <name evidence="2" type="ORF">QTJ16_006401</name>
</gene>
<dbReference type="Gene3D" id="3.40.30.10">
    <property type="entry name" value="Glutaredoxin"/>
    <property type="match status" value="1"/>
</dbReference>
<dbReference type="AlphaFoldDB" id="A0AAD9WCJ6"/>
<evidence type="ECO:0000313" key="2">
    <source>
        <dbReference type="EMBL" id="KAK2624451.1"/>
    </source>
</evidence>
<proteinExistence type="predicted"/>
<keyword evidence="3" id="KW-1185">Reference proteome</keyword>
<reference evidence="2" key="1">
    <citation type="submission" date="2023-06" db="EMBL/GenBank/DDBJ databases">
        <title>Draft genome of Marssonina rosae.</title>
        <authorList>
            <person name="Cheng Q."/>
        </authorList>
    </citation>
    <scope>NUCLEOTIDE SEQUENCE</scope>
    <source>
        <strain evidence="2">R4</strain>
    </source>
</reference>
<dbReference type="SUPFAM" id="SSF52833">
    <property type="entry name" value="Thioredoxin-like"/>
    <property type="match status" value="1"/>
</dbReference>
<protein>
    <recommendedName>
        <fullName evidence="4">Cylicin I</fullName>
    </recommendedName>
</protein>
<feature type="compositionally biased region" description="Basic and acidic residues" evidence="1">
    <location>
        <begin position="140"/>
        <end position="154"/>
    </location>
</feature>
<feature type="region of interest" description="Disordered" evidence="1">
    <location>
        <begin position="391"/>
        <end position="417"/>
    </location>
</feature>
<feature type="compositionally biased region" description="Basic and acidic residues" evidence="1">
    <location>
        <begin position="204"/>
        <end position="233"/>
    </location>
</feature>